<feature type="compositionally biased region" description="Low complexity" evidence="1">
    <location>
        <begin position="182"/>
        <end position="214"/>
    </location>
</feature>
<feature type="region of interest" description="Disordered" evidence="1">
    <location>
        <begin position="77"/>
        <end position="214"/>
    </location>
</feature>
<sequence length="297" mass="31724">MAYQVMTSHDPPPYATIAAGRPSHGVLVADMPIWKLVLIIVLIASILFLTAMYIFYYRRNDIHLWFINLGKRLRGEKINNHHHGRGNGGGRRRNSGSMSATTTFDEKRQVRSSSSRSRNDMEDDTISGGSYDKWGSTRRGSLPMETNSNGGSMIGGVRRGSLPMNSSSSGGGRRGSVPIMININNTDTTDTSTTAINTNTNTTSGDTEAHETTTTATTKGGFFGRAKAALRPPPLTVLKKASPATQAATGRMYDLESAPGSSSSSGLLLARQSAYPSSPLAPTTPTTPSGDKILQLA</sequence>
<feature type="compositionally biased region" description="Low complexity" evidence="1">
    <location>
        <begin position="273"/>
        <end position="289"/>
    </location>
</feature>
<feature type="compositionally biased region" description="Basic residues" evidence="1">
    <location>
        <begin position="80"/>
        <end position="94"/>
    </location>
</feature>
<feature type="transmembrane region" description="Helical" evidence="2">
    <location>
        <begin position="33"/>
        <end position="56"/>
    </location>
</feature>
<reference evidence="3 4" key="1">
    <citation type="journal article" date="2020" name="Fungal Divers.">
        <title>Resolving the Mortierellaceae phylogeny through synthesis of multi-gene phylogenetics and phylogenomics.</title>
        <authorList>
            <person name="Vandepol N."/>
            <person name="Liber J."/>
            <person name="Desiro A."/>
            <person name="Na H."/>
            <person name="Kennedy M."/>
            <person name="Barry K."/>
            <person name="Grigoriev I.V."/>
            <person name="Miller A.N."/>
            <person name="O'Donnell K."/>
            <person name="Stajich J.E."/>
            <person name="Bonito G."/>
        </authorList>
    </citation>
    <scope>NUCLEOTIDE SEQUENCE [LARGE SCALE GENOMIC DNA]</scope>
    <source>
        <strain evidence="3 4">AD045</strain>
    </source>
</reference>
<keyword evidence="2" id="KW-0812">Transmembrane</keyword>
<dbReference type="Proteomes" id="UP001194696">
    <property type="component" value="Unassembled WGS sequence"/>
</dbReference>
<dbReference type="EMBL" id="JAAAIM010000657">
    <property type="protein sequence ID" value="KAG0285544.1"/>
    <property type="molecule type" value="Genomic_DNA"/>
</dbReference>
<gene>
    <name evidence="3" type="ORF">BGZ96_010213</name>
</gene>
<keyword evidence="2" id="KW-1133">Transmembrane helix</keyword>
<comment type="caution">
    <text evidence="3">The sequence shown here is derived from an EMBL/GenBank/DDBJ whole genome shotgun (WGS) entry which is preliminary data.</text>
</comment>
<protein>
    <submittedName>
        <fullName evidence="3">Uncharacterized protein</fullName>
    </submittedName>
</protein>
<proteinExistence type="predicted"/>
<name>A0ABQ7JUM1_9FUNG</name>
<evidence type="ECO:0000313" key="4">
    <source>
        <dbReference type="Proteomes" id="UP001194696"/>
    </source>
</evidence>
<evidence type="ECO:0000256" key="2">
    <source>
        <dbReference type="SAM" id="Phobius"/>
    </source>
</evidence>
<keyword evidence="2" id="KW-0472">Membrane</keyword>
<evidence type="ECO:0000256" key="1">
    <source>
        <dbReference type="SAM" id="MobiDB-lite"/>
    </source>
</evidence>
<evidence type="ECO:0000313" key="3">
    <source>
        <dbReference type="EMBL" id="KAG0285544.1"/>
    </source>
</evidence>
<organism evidence="3 4">
    <name type="scientific">Linnemannia gamsii</name>
    <dbReference type="NCBI Taxonomy" id="64522"/>
    <lineage>
        <taxon>Eukaryota</taxon>
        <taxon>Fungi</taxon>
        <taxon>Fungi incertae sedis</taxon>
        <taxon>Mucoromycota</taxon>
        <taxon>Mortierellomycotina</taxon>
        <taxon>Mortierellomycetes</taxon>
        <taxon>Mortierellales</taxon>
        <taxon>Mortierellaceae</taxon>
        <taxon>Linnemannia</taxon>
    </lineage>
</organism>
<feature type="region of interest" description="Disordered" evidence="1">
    <location>
        <begin position="273"/>
        <end position="297"/>
    </location>
</feature>
<keyword evidence="4" id="KW-1185">Reference proteome</keyword>
<accession>A0ABQ7JUM1</accession>